<dbReference type="AlphaFoldDB" id="A0A7W6CM25"/>
<evidence type="ECO:0000313" key="3">
    <source>
        <dbReference type="Proteomes" id="UP000582090"/>
    </source>
</evidence>
<dbReference type="RefSeq" id="WP_183899187.1">
    <property type="nucleotide sequence ID" value="NZ_JACIDW010000002.1"/>
</dbReference>
<evidence type="ECO:0000313" key="2">
    <source>
        <dbReference type="EMBL" id="MBB3963478.1"/>
    </source>
</evidence>
<keyword evidence="3" id="KW-1185">Reference proteome</keyword>
<proteinExistence type="predicted"/>
<dbReference type="Pfam" id="PF06890">
    <property type="entry name" value="Phage_Mu_Gp45"/>
    <property type="match status" value="1"/>
</dbReference>
<organism evidence="2 3">
    <name type="scientific">Rhizobium metallidurans</name>
    <dbReference type="NCBI Taxonomy" id="1265931"/>
    <lineage>
        <taxon>Bacteria</taxon>
        <taxon>Pseudomonadati</taxon>
        <taxon>Pseudomonadota</taxon>
        <taxon>Alphaproteobacteria</taxon>
        <taxon>Hyphomicrobiales</taxon>
        <taxon>Rhizobiaceae</taxon>
        <taxon>Rhizobium/Agrobacterium group</taxon>
        <taxon>Rhizobium</taxon>
    </lineage>
</organism>
<evidence type="ECO:0000259" key="1">
    <source>
        <dbReference type="Pfam" id="PF06890"/>
    </source>
</evidence>
<protein>
    <submittedName>
        <fullName evidence="2">Phage gp45-like</fullName>
    </submittedName>
</protein>
<gene>
    <name evidence="2" type="ORF">GGQ67_001103</name>
</gene>
<comment type="caution">
    <text evidence="2">The sequence shown here is derived from an EMBL/GenBank/DDBJ whole genome shotgun (WGS) entry which is preliminary data.</text>
</comment>
<name>A0A7W6CM25_9HYPH</name>
<dbReference type="Proteomes" id="UP000582090">
    <property type="component" value="Unassembled WGS sequence"/>
</dbReference>
<accession>A0A7W6CM25</accession>
<dbReference type="EMBL" id="JACIDW010000002">
    <property type="protein sequence ID" value="MBB3963478.1"/>
    <property type="molecule type" value="Genomic_DNA"/>
</dbReference>
<reference evidence="2 3" key="1">
    <citation type="submission" date="2020-08" db="EMBL/GenBank/DDBJ databases">
        <title>Genomic Encyclopedia of Type Strains, Phase IV (KMG-IV): sequencing the most valuable type-strain genomes for metagenomic binning, comparative biology and taxonomic classification.</title>
        <authorList>
            <person name="Goeker M."/>
        </authorList>
    </citation>
    <scope>NUCLEOTIDE SEQUENCE [LARGE SCALE GENOMIC DNA]</scope>
    <source>
        <strain evidence="2 3">DSM 26575</strain>
    </source>
</reference>
<feature type="domain" description="Bacteriophage Mu Gp45 N-terminal" evidence="1">
    <location>
        <begin position="15"/>
        <end position="82"/>
    </location>
</feature>
<sequence length="171" mass="17807">MDKETADKTRGMIRRVVLKNVKDDGQTQTASAEVAEGVWRDDVEIMQPYGLASHVPVDGSLAVVLAIGGDQGDLVIMNVSNPSKRLGKLPEGAVGNYNEHGDRVLILPDGTVQVAAGTALDVTVGGVNFRVSADGVDITGGYVRHNGKNIGDTHVHGGVVPGGEDTDVPSN</sequence>
<dbReference type="InterPro" id="IPR053861">
    <property type="entry name" value="Phage_Mu_Gp45_N"/>
</dbReference>